<sequence>MTPEASESRIARIEAMQSDMVQRLGRLEAQERAAPRPGPTPRGINWAMVGLGVLGLIVLFWVVDELPGPPFWHRLF</sequence>
<keyword evidence="3" id="KW-1185">Reference proteome</keyword>
<keyword evidence="1" id="KW-1133">Transmembrane helix</keyword>
<proteinExistence type="predicted"/>
<protein>
    <submittedName>
        <fullName evidence="2">Uncharacterized protein</fullName>
    </submittedName>
</protein>
<keyword evidence="1" id="KW-0472">Membrane</keyword>
<evidence type="ECO:0000313" key="3">
    <source>
        <dbReference type="Proteomes" id="UP000183447"/>
    </source>
</evidence>
<dbReference type="STRING" id="665118.SAMN02983003_4025"/>
<feature type="transmembrane region" description="Helical" evidence="1">
    <location>
        <begin position="44"/>
        <end position="63"/>
    </location>
</feature>
<organism evidence="2 3">
    <name type="scientific">Devosia enhydra</name>
    <dbReference type="NCBI Taxonomy" id="665118"/>
    <lineage>
        <taxon>Bacteria</taxon>
        <taxon>Pseudomonadati</taxon>
        <taxon>Pseudomonadota</taxon>
        <taxon>Alphaproteobacteria</taxon>
        <taxon>Hyphomicrobiales</taxon>
        <taxon>Devosiaceae</taxon>
        <taxon>Devosia</taxon>
    </lineage>
</organism>
<name>A0A1K2I3M4_9HYPH</name>
<dbReference type="EMBL" id="FPKU01000004">
    <property type="protein sequence ID" value="SFZ86831.1"/>
    <property type="molecule type" value="Genomic_DNA"/>
</dbReference>
<gene>
    <name evidence="2" type="ORF">SAMN02983003_4025</name>
</gene>
<dbReference type="RefSeq" id="WP_072346850.1">
    <property type="nucleotide sequence ID" value="NZ_FPKU01000004.1"/>
</dbReference>
<keyword evidence="1" id="KW-0812">Transmembrane</keyword>
<accession>A0A1K2I3M4</accession>
<evidence type="ECO:0000313" key="2">
    <source>
        <dbReference type="EMBL" id="SFZ86831.1"/>
    </source>
</evidence>
<evidence type="ECO:0000256" key="1">
    <source>
        <dbReference type="SAM" id="Phobius"/>
    </source>
</evidence>
<reference evidence="2 3" key="1">
    <citation type="submission" date="2016-11" db="EMBL/GenBank/DDBJ databases">
        <authorList>
            <person name="Jaros S."/>
            <person name="Januszkiewicz K."/>
            <person name="Wedrychowicz H."/>
        </authorList>
    </citation>
    <scope>NUCLEOTIDE SEQUENCE [LARGE SCALE GENOMIC DNA]</scope>
    <source>
        <strain evidence="2 3">ATCC 23634</strain>
    </source>
</reference>
<dbReference type="Proteomes" id="UP000183447">
    <property type="component" value="Unassembled WGS sequence"/>
</dbReference>
<dbReference type="AlphaFoldDB" id="A0A1K2I3M4"/>